<dbReference type="Proteomes" id="UP000298030">
    <property type="component" value="Unassembled WGS sequence"/>
</dbReference>
<comment type="caution">
    <text evidence="3">The sequence shown here is derived from an EMBL/GenBank/DDBJ whole genome shotgun (WGS) entry which is preliminary data.</text>
</comment>
<protein>
    <submittedName>
        <fullName evidence="3">Uncharacterized protein</fullName>
    </submittedName>
</protein>
<accession>A0A4Y7TJS1</accession>
<feature type="transmembrane region" description="Helical" evidence="2">
    <location>
        <begin position="16"/>
        <end position="37"/>
    </location>
</feature>
<keyword evidence="2" id="KW-0812">Transmembrane</keyword>
<reference evidence="3 4" key="1">
    <citation type="journal article" date="2019" name="Nat. Ecol. Evol.">
        <title>Megaphylogeny resolves global patterns of mushroom evolution.</title>
        <authorList>
            <person name="Varga T."/>
            <person name="Krizsan K."/>
            <person name="Foldi C."/>
            <person name="Dima B."/>
            <person name="Sanchez-Garcia M."/>
            <person name="Sanchez-Ramirez S."/>
            <person name="Szollosi G.J."/>
            <person name="Szarkandi J.G."/>
            <person name="Papp V."/>
            <person name="Albert L."/>
            <person name="Andreopoulos W."/>
            <person name="Angelini C."/>
            <person name="Antonin V."/>
            <person name="Barry K.W."/>
            <person name="Bougher N.L."/>
            <person name="Buchanan P."/>
            <person name="Buyck B."/>
            <person name="Bense V."/>
            <person name="Catcheside P."/>
            <person name="Chovatia M."/>
            <person name="Cooper J."/>
            <person name="Damon W."/>
            <person name="Desjardin D."/>
            <person name="Finy P."/>
            <person name="Geml J."/>
            <person name="Haridas S."/>
            <person name="Hughes K."/>
            <person name="Justo A."/>
            <person name="Karasinski D."/>
            <person name="Kautmanova I."/>
            <person name="Kiss B."/>
            <person name="Kocsube S."/>
            <person name="Kotiranta H."/>
            <person name="LaButti K.M."/>
            <person name="Lechner B.E."/>
            <person name="Liimatainen K."/>
            <person name="Lipzen A."/>
            <person name="Lukacs Z."/>
            <person name="Mihaltcheva S."/>
            <person name="Morgado L.N."/>
            <person name="Niskanen T."/>
            <person name="Noordeloos M.E."/>
            <person name="Ohm R.A."/>
            <person name="Ortiz-Santana B."/>
            <person name="Ovrebo C."/>
            <person name="Racz N."/>
            <person name="Riley R."/>
            <person name="Savchenko A."/>
            <person name="Shiryaev A."/>
            <person name="Soop K."/>
            <person name="Spirin V."/>
            <person name="Szebenyi C."/>
            <person name="Tomsovsky M."/>
            <person name="Tulloss R.E."/>
            <person name="Uehling J."/>
            <person name="Grigoriev I.V."/>
            <person name="Vagvolgyi C."/>
            <person name="Papp T."/>
            <person name="Martin F.M."/>
            <person name="Miettinen O."/>
            <person name="Hibbett D.S."/>
            <person name="Nagy L.G."/>
        </authorList>
    </citation>
    <scope>NUCLEOTIDE SEQUENCE [LARGE SCALE GENOMIC DNA]</scope>
    <source>
        <strain evidence="3 4">FP101781</strain>
    </source>
</reference>
<name>A0A4Y7TJS1_COPMI</name>
<feature type="compositionally biased region" description="Low complexity" evidence="1">
    <location>
        <begin position="123"/>
        <end position="133"/>
    </location>
</feature>
<keyword evidence="4" id="KW-1185">Reference proteome</keyword>
<evidence type="ECO:0000256" key="2">
    <source>
        <dbReference type="SAM" id="Phobius"/>
    </source>
</evidence>
<keyword evidence="2" id="KW-0472">Membrane</keyword>
<sequence>MAPPGEPRTAPKPEPIGSMAFVSLATICVLCGLFILWRRTDKLRKAVAQRLNLKSLSGSEGRIRLSEDEGPSAAEFLGDGDDDDDDNLHLSHSDTDTLTEQMKRATRAWREPNITPLYSEQNATASTAPPASSDNVIRL</sequence>
<organism evidence="3 4">
    <name type="scientific">Coprinellus micaceus</name>
    <name type="common">Glistening ink-cap mushroom</name>
    <name type="synonym">Coprinus micaceus</name>
    <dbReference type="NCBI Taxonomy" id="71717"/>
    <lineage>
        <taxon>Eukaryota</taxon>
        <taxon>Fungi</taxon>
        <taxon>Dikarya</taxon>
        <taxon>Basidiomycota</taxon>
        <taxon>Agaricomycotina</taxon>
        <taxon>Agaricomycetes</taxon>
        <taxon>Agaricomycetidae</taxon>
        <taxon>Agaricales</taxon>
        <taxon>Agaricineae</taxon>
        <taxon>Psathyrellaceae</taxon>
        <taxon>Coprinellus</taxon>
    </lineage>
</organism>
<dbReference type="OrthoDB" id="3198959at2759"/>
<dbReference type="AlphaFoldDB" id="A0A4Y7TJS1"/>
<evidence type="ECO:0000256" key="1">
    <source>
        <dbReference type="SAM" id="MobiDB-lite"/>
    </source>
</evidence>
<proteinExistence type="predicted"/>
<evidence type="ECO:0000313" key="3">
    <source>
        <dbReference type="EMBL" id="TEB33792.1"/>
    </source>
</evidence>
<evidence type="ECO:0000313" key="4">
    <source>
        <dbReference type="Proteomes" id="UP000298030"/>
    </source>
</evidence>
<keyword evidence="2" id="KW-1133">Transmembrane helix</keyword>
<dbReference type="EMBL" id="QPFP01000011">
    <property type="protein sequence ID" value="TEB33792.1"/>
    <property type="molecule type" value="Genomic_DNA"/>
</dbReference>
<gene>
    <name evidence="3" type="ORF">FA13DRAFT_112338</name>
</gene>
<feature type="region of interest" description="Disordered" evidence="1">
    <location>
        <begin position="58"/>
        <end position="139"/>
    </location>
</feature>